<reference evidence="4" key="1">
    <citation type="journal article" date="2013" name="Nat. Genet.">
        <title>The draft genomes of soft-shell turtle and green sea turtle yield insights into the development and evolution of the turtle-specific body plan.</title>
        <authorList>
            <person name="Wang Z."/>
            <person name="Pascual-Anaya J."/>
            <person name="Zadissa A."/>
            <person name="Li W."/>
            <person name="Niimura Y."/>
            <person name="Huang Z."/>
            <person name="Li C."/>
            <person name="White S."/>
            <person name="Xiong Z."/>
            <person name="Fang D."/>
            <person name="Wang B."/>
            <person name="Ming Y."/>
            <person name="Chen Y."/>
            <person name="Zheng Y."/>
            <person name="Kuraku S."/>
            <person name="Pignatelli M."/>
            <person name="Herrero J."/>
            <person name="Beal K."/>
            <person name="Nozawa M."/>
            <person name="Li Q."/>
            <person name="Wang J."/>
            <person name="Zhang H."/>
            <person name="Yu L."/>
            <person name="Shigenobu S."/>
            <person name="Wang J."/>
            <person name="Liu J."/>
            <person name="Flicek P."/>
            <person name="Searle S."/>
            <person name="Wang J."/>
            <person name="Kuratani S."/>
            <person name="Yin Y."/>
            <person name="Aken B."/>
            <person name="Zhang G."/>
            <person name="Irie N."/>
        </authorList>
    </citation>
    <scope>NUCLEOTIDE SEQUENCE [LARGE SCALE GENOMIC DNA]</scope>
</reference>
<protein>
    <submittedName>
        <fullName evidence="3">Zinc finger and SCAN domain-containing protein 20</fullName>
    </submittedName>
</protein>
<dbReference type="Proteomes" id="UP000031443">
    <property type="component" value="Unassembled WGS sequence"/>
</dbReference>
<keyword evidence="4" id="KW-1185">Reference proteome</keyword>
<dbReference type="EMBL" id="KB606210">
    <property type="protein sequence ID" value="EMP23897.1"/>
    <property type="molecule type" value="Genomic_DNA"/>
</dbReference>
<accession>M7B6L2</accession>
<evidence type="ECO:0000256" key="1">
    <source>
        <dbReference type="SAM" id="MobiDB-lite"/>
    </source>
</evidence>
<dbReference type="PANTHER" id="PTHR47595">
    <property type="entry name" value="HEAT SHOCK 70 KDA PROTEIN 14"/>
    <property type="match status" value="1"/>
</dbReference>
<feature type="region of interest" description="Disordered" evidence="1">
    <location>
        <begin position="150"/>
        <end position="179"/>
    </location>
</feature>
<proteinExistence type="predicted"/>
<dbReference type="AlphaFoldDB" id="M7B6L2"/>
<sequence length="269" mass="29340">MSSQLNMAAPHSKRSPAWTTAELLDLLSIWGEESLQSQLRSSHRDFDTYRQISQSLCKKGYDQDTLQCAAKIKELRQVYQKARETTHHSSAMLKTCHFYKELNAILDYDPTSTAKNPVDTLAGLEPAQSEPNPEDKVIDEEVELDDDMELTAGSPSDASNQELFSTSQSQQSQSGEQEAREGTPSKWFCFVKCRGLTVGGACTKGAATLKRCCGLASRDPAGPLISGRGHKRSSALKSAVQALSGGRFLLVRCTSPYCLAFTSAGNPLP</sequence>
<evidence type="ECO:0000259" key="2">
    <source>
        <dbReference type="Pfam" id="PF13837"/>
    </source>
</evidence>
<dbReference type="Gene3D" id="1.10.10.60">
    <property type="entry name" value="Homeodomain-like"/>
    <property type="match status" value="1"/>
</dbReference>
<feature type="domain" description="Myb/SANT-like DNA-binding" evidence="2">
    <location>
        <begin position="16"/>
        <end position="105"/>
    </location>
</feature>
<gene>
    <name evidence="3" type="ORF">UY3_19042</name>
</gene>
<name>M7B6L2_CHEMY</name>
<evidence type="ECO:0000313" key="3">
    <source>
        <dbReference type="EMBL" id="EMP23897.1"/>
    </source>
</evidence>
<dbReference type="InterPro" id="IPR044822">
    <property type="entry name" value="Myb_DNA-bind_4"/>
</dbReference>
<organism evidence="3 4">
    <name type="scientific">Chelonia mydas</name>
    <name type="common">Green sea-turtle</name>
    <name type="synonym">Chelonia agassizi</name>
    <dbReference type="NCBI Taxonomy" id="8469"/>
    <lineage>
        <taxon>Eukaryota</taxon>
        <taxon>Metazoa</taxon>
        <taxon>Chordata</taxon>
        <taxon>Craniata</taxon>
        <taxon>Vertebrata</taxon>
        <taxon>Euteleostomi</taxon>
        <taxon>Archelosauria</taxon>
        <taxon>Testudinata</taxon>
        <taxon>Testudines</taxon>
        <taxon>Cryptodira</taxon>
        <taxon>Durocryptodira</taxon>
        <taxon>Americhelydia</taxon>
        <taxon>Chelonioidea</taxon>
        <taxon>Cheloniidae</taxon>
        <taxon>Chelonia</taxon>
    </lineage>
</organism>
<dbReference type="Pfam" id="PF13837">
    <property type="entry name" value="Myb_DNA-bind_4"/>
    <property type="match status" value="1"/>
</dbReference>
<feature type="compositionally biased region" description="Polar residues" evidence="1">
    <location>
        <begin position="153"/>
        <end position="166"/>
    </location>
</feature>
<dbReference type="PANTHER" id="PTHR47595:SF1">
    <property type="entry name" value="MYB_SANT-LIKE DNA-BINDING DOMAIN-CONTAINING PROTEIN"/>
    <property type="match status" value="1"/>
</dbReference>
<evidence type="ECO:0000313" key="4">
    <source>
        <dbReference type="Proteomes" id="UP000031443"/>
    </source>
</evidence>